<evidence type="ECO:0000313" key="6">
    <source>
        <dbReference type="EMBL" id="KAK9151529.1"/>
    </source>
</evidence>
<dbReference type="GO" id="GO:0005524">
    <property type="term" value="F:ATP binding"/>
    <property type="evidence" value="ECO:0007669"/>
    <property type="project" value="UniProtKB-KW"/>
</dbReference>
<dbReference type="GO" id="GO:0006281">
    <property type="term" value="P:DNA repair"/>
    <property type="evidence" value="ECO:0007669"/>
    <property type="project" value="TreeGrafter"/>
</dbReference>
<keyword evidence="3" id="KW-0347">Helicase</keyword>
<dbReference type="PANTHER" id="PTHR45766">
    <property type="entry name" value="DNA ANNEALING HELICASE AND ENDONUCLEASE ZRANB3 FAMILY MEMBER"/>
    <property type="match status" value="1"/>
</dbReference>
<evidence type="ECO:0000256" key="2">
    <source>
        <dbReference type="ARBA" id="ARBA00022801"/>
    </source>
</evidence>
<protein>
    <recommendedName>
        <fullName evidence="8">DUF4283 domain-containing protein</fullName>
    </recommendedName>
</protein>
<dbReference type="PANTHER" id="PTHR45766:SF3">
    <property type="entry name" value="DNA ANNEALING HELICASE AND ENDONUCLEASE ZRANB3"/>
    <property type="match status" value="1"/>
</dbReference>
<sequence length="210" mass="23515">MAEAKLFVHVVSLWSSAIILLVLAMVVMDVMVYYFQMYLALLFIGFLHGLVFLPLEALYPDVHINVHEYGNRYCKGGVFGIYQGASNHEELHNLMKATIMICRLKKDVLSELPHPQGVVGGGAGDGVGPMVLISSYSDGYGKWIICGEIELQSVYLHALSGGPRVVFDRYLGVQQWRPDFSVETPSFASMPVWVRFPVLPLEYYEDDIPP</sequence>
<proteinExistence type="predicted"/>
<dbReference type="EMBL" id="JBBNAF010000004">
    <property type="protein sequence ID" value="KAK9151529.1"/>
    <property type="molecule type" value="Genomic_DNA"/>
</dbReference>
<keyword evidence="5" id="KW-0812">Transmembrane</keyword>
<keyword evidence="4" id="KW-0067">ATP-binding</keyword>
<dbReference type="GO" id="GO:0004520">
    <property type="term" value="F:DNA endonuclease activity"/>
    <property type="evidence" value="ECO:0007669"/>
    <property type="project" value="TreeGrafter"/>
</dbReference>
<organism evidence="6 7">
    <name type="scientific">Stephania yunnanensis</name>
    <dbReference type="NCBI Taxonomy" id="152371"/>
    <lineage>
        <taxon>Eukaryota</taxon>
        <taxon>Viridiplantae</taxon>
        <taxon>Streptophyta</taxon>
        <taxon>Embryophyta</taxon>
        <taxon>Tracheophyta</taxon>
        <taxon>Spermatophyta</taxon>
        <taxon>Magnoliopsida</taxon>
        <taxon>Ranunculales</taxon>
        <taxon>Menispermaceae</taxon>
        <taxon>Menispermoideae</taxon>
        <taxon>Cissampelideae</taxon>
        <taxon>Stephania</taxon>
    </lineage>
</organism>
<evidence type="ECO:0000313" key="7">
    <source>
        <dbReference type="Proteomes" id="UP001420932"/>
    </source>
</evidence>
<dbReference type="Proteomes" id="UP001420932">
    <property type="component" value="Unassembled WGS sequence"/>
</dbReference>
<keyword evidence="7" id="KW-1185">Reference proteome</keyword>
<reference evidence="6 7" key="1">
    <citation type="submission" date="2024-01" db="EMBL/GenBank/DDBJ databases">
        <title>Genome assemblies of Stephania.</title>
        <authorList>
            <person name="Yang L."/>
        </authorList>
    </citation>
    <scope>NUCLEOTIDE SEQUENCE [LARGE SCALE GENOMIC DNA]</scope>
    <source>
        <strain evidence="6">YNDBR</strain>
        <tissue evidence="6">Leaf</tissue>
    </source>
</reference>
<accession>A0AAP0KHG2</accession>
<dbReference type="AlphaFoldDB" id="A0AAP0KHG2"/>
<comment type="caution">
    <text evidence="6">The sequence shown here is derived from an EMBL/GenBank/DDBJ whole genome shotgun (WGS) entry which is preliminary data.</text>
</comment>
<dbReference type="GO" id="GO:0016787">
    <property type="term" value="F:hydrolase activity"/>
    <property type="evidence" value="ECO:0007669"/>
    <property type="project" value="UniProtKB-KW"/>
</dbReference>
<keyword evidence="5" id="KW-1133">Transmembrane helix</keyword>
<gene>
    <name evidence="6" type="ORF">Syun_009838</name>
</gene>
<keyword evidence="5" id="KW-0472">Membrane</keyword>
<name>A0AAP0KHG2_9MAGN</name>
<dbReference type="GO" id="GO:0031297">
    <property type="term" value="P:replication fork processing"/>
    <property type="evidence" value="ECO:0007669"/>
    <property type="project" value="TreeGrafter"/>
</dbReference>
<evidence type="ECO:0000256" key="3">
    <source>
        <dbReference type="ARBA" id="ARBA00022806"/>
    </source>
</evidence>
<keyword evidence="1" id="KW-0547">Nucleotide-binding</keyword>
<evidence type="ECO:0000256" key="1">
    <source>
        <dbReference type="ARBA" id="ARBA00022741"/>
    </source>
</evidence>
<evidence type="ECO:0000256" key="4">
    <source>
        <dbReference type="ARBA" id="ARBA00022840"/>
    </source>
</evidence>
<evidence type="ECO:0000256" key="5">
    <source>
        <dbReference type="SAM" id="Phobius"/>
    </source>
</evidence>
<feature type="transmembrane region" description="Helical" evidence="5">
    <location>
        <begin position="33"/>
        <end position="55"/>
    </location>
</feature>
<evidence type="ECO:0008006" key="8">
    <source>
        <dbReference type="Google" id="ProtNLM"/>
    </source>
</evidence>
<feature type="transmembrane region" description="Helical" evidence="5">
    <location>
        <begin position="7"/>
        <end position="27"/>
    </location>
</feature>
<dbReference type="GO" id="GO:0004386">
    <property type="term" value="F:helicase activity"/>
    <property type="evidence" value="ECO:0007669"/>
    <property type="project" value="UniProtKB-KW"/>
</dbReference>
<dbReference type="GO" id="GO:0043596">
    <property type="term" value="C:nuclear replication fork"/>
    <property type="evidence" value="ECO:0007669"/>
    <property type="project" value="TreeGrafter"/>
</dbReference>
<keyword evidence="2" id="KW-0378">Hydrolase</keyword>